<evidence type="ECO:0000313" key="5">
    <source>
        <dbReference type="Proteomes" id="UP000009888"/>
    </source>
</evidence>
<dbReference type="SUPFAM" id="SSF51395">
    <property type="entry name" value="FMN-linked oxidoreductases"/>
    <property type="match status" value="1"/>
</dbReference>
<dbReference type="Proteomes" id="UP000009888">
    <property type="component" value="Unassembled WGS sequence"/>
</dbReference>
<comment type="caution">
    <text evidence="4">The sequence shown here is derived from an EMBL/GenBank/DDBJ whole genome shotgun (WGS) entry which is preliminary data.</text>
</comment>
<dbReference type="InterPro" id="IPR001155">
    <property type="entry name" value="OxRdtase_FMN_N"/>
</dbReference>
<name>K9EFQ3_9ACTO</name>
<evidence type="ECO:0000259" key="3">
    <source>
        <dbReference type="Pfam" id="PF00724"/>
    </source>
</evidence>
<dbReference type="InterPro" id="IPR051799">
    <property type="entry name" value="NADH_flavin_oxidoreductase"/>
</dbReference>
<sequence>MKPAYEKLFAPVHLNDSVTLPNRFVMSPMVVNGSTEDGDVTDVDVTYFERRAQTASLLITGAAHVARSGHAFRYGLGVDSDTQIPGLARLARAAKSAGARAILQIFHAGREAKSAQRAYSIAYGPSDDAPDFLPYPVTGMTDRHVREVIADFGEATRRAIEAGFDGVEIHGANHYLLQQFFSASSNRRDDHWGGSVEARMNFPLAVLECVKRTARELKPDFIIGYRLSPEEIHGDTVGYGVDESLQLAERIADQGVDYIHLSQWGPRGYASQAKIGSHRGEIITDAFSSLCAGRTLVAVAGDITSAEKAADAATHADLVALASAALCYPDFVQAIAAGREDEITMDVRGRVADLVLPQSFGNMATVLRGSGSVPEETIEALRAYANGASGR</sequence>
<dbReference type="Gene3D" id="3.20.20.70">
    <property type="entry name" value="Aldolase class I"/>
    <property type="match status" value="1"/>
</dbReference>
<dbReference type="PATRIC" id="fig|883066.3.peg.1725"/>
<dbReference type="GO" id="GO:0010181">
    <property type="term" value="F:FMN binding"/>
    <property type="evidence" value="ECO:0007669"/>
    <property type="project" value="InterPro"/>
</dbReference>
<dbReference type="STRING" id="202789.GCA_001457435_00440"/>
<dbReference type="PANTHER" id="PTHR43656">
    <property type="entry name" value="BINDING OXIDOREDUCTASE, PUTATIVE (AFU_ORTHOLOGUE AFUA_2G08260)-RELATED"/>
    <property type="match status" value="1"/>
</dbReference>
<dbReference type="RefSeq" id="WP_007001868.1">
    <property type="nucleotide sequence ID" value="NZ_JH992956.1"/>
</dbReference>
<dbReference type="eggNOG" id="COG1902">
    <property type="taxonomic scope" value="Bacteria"/>
</dbReference>
<feature type="domain" description="NADH:flavin oxidoreductase/NADH oxidase N-terminal" evidence="3">
    <location>
        <begin position="7"/>
        <end position="342"/>
    </location>
</feature>
<dbReference type="InterPro" id="IPR013785">
    <property type="entry name" value="Aldolase_TIM"/>
</dbReference>
<dbReference type="EMBL" id="AGWL01000008">
    <property type="protein sequence ID" value="EKU94716.1"/>
    <property type="molecule type" value="Genomic_DNA"/>
</dbReference>
<keyword evidence="5" id="KW-1185">Reference proteome</keyword>
<dbReference type="Pfam" id="PF00724">
    <property type="entry name" value="Oxidored_FMN"/>
    <property type="match status" value="1"/>
</dbReference>
<dbReference type="GO" id="GO:0016491">
    <property type="term" value="F:oxidoreductase activity"/>
    <property type="evidence" value="ECO:0007669"/>
    <property type="project" value="UniProtKB-KW"/>
</dbReference>
<accession>K9EFQ3</accession>
<keyword evidence="1" id="KW-0285">Flavoprotein</keyword>
<evidence type="ECO:0000313" key="4">
    <source>
        <dbReference type="EMBL" id="EKU94716.1"/>
    </source>
</evidence>
<evidence type="ECO:0000256" key="1">
    <source>
        <dbReference type="ARBA" id="ARBA00022630"/>
    </source>
</evidence>
<evidence type="ECO:0000256" key="2">
    <source>
        <dbReference type="ARBA" id="ARBA00023002"/>
    </source>
</evidence>
<dbReference type="HOGENOM" id="CLU_012153_2_3_11"/>
<organism evidence="4 5">
    <name type="scientific">Actinobaculum massiliense ACS-171-V-Col2</name>
    <dbReference type="NCBI Taxonomy" id="883066"/>
    <lineage>
        <taxon>Bacteria</taxon>
        <taxon>Bacillati</taxon>
        <taxon>Actinomycetota</taxon>
        <taxon>Actinomycetes</taxon>
        <taxon>Actinomycetales</taxon>
        <taxon>Actinomycetaceae</taxon>
        <taxon>Actinobaculum</taxon>
    </lineage>
</organism>
<protein>
    <recommendedName>
        <fullName evidence="3">NADH:flavin oxidoreductase/NADH oxidase N-terminal domain-containing protein</fullName>
    </recommendedName>
</protein>
<keyword evidence="2" id="KW-0560">Oxidoreductase</keyword>
<gene>
    <name evidence="4" type="ORF">HMPREF9233_01663</name>
</gene>
<proteinExistence type="predicted"/>
<reference evidence="4 5" key="1">
    <citation type="submission" date="2012-09" db="EMBL/GenBank/DDBJ databases">
        <title>The Genome Sequence of Actinobaculum massiliae ACS-171-V-COL2.</title>
        <authorList>
            <consortium name="The Broad Institute Genome Sequencing Platform"/>
            <person name="Earl A."/>
            <person name="Ward D."/>
            <person name="Feldgarden M."/>
            <person name="Gevers D."/>
            <person name="Saerens B."/>
            <person name="Vaneechoutte M."/>
            <person name="Walker B."/>
            <person name="Young S.K."/>
            <person name="Zeng Q."/>
            <person name="Gargeya S."/>
            <person name="Fitzgerald M."/>
            <person name="Haas B."/>
            <person name="Abouelleil A."/>
            <person name="Alvarado L."/>
            <person name="Arachchi H.M."/>
            <person name="Berlin A."/>
            <person name="Chapman S.B."/>
            <person name="Goldberg J."/>
            <person name="Griggs A."/>
            <person name="Gujja S."/>
            <person name="Hansen M."/>
            <person name="Howarth C."/>
            <person name="Imamovic A."/>
            <person name="Larimer J."/>
            <person name="McCowen C."/>
            <person name="Montmayeur A."/>
            <person name="Murphy C."/>
            <person name="Neiman D."/>
            <person name="Pearson M."/>
            <person name="Priest M."/>
            <person name="Roberts A."/>
            <person name="Saif S."/>
            <person name="Shea T."/>
            <person name="Sisk P."/>
            <person name="Sykes S."/>
            <person name="Wortman J."/>
            <person name="Nusbaum C."/>
            <person name="Birren B."/>
        </authorList>
    </citation>
    <scope>NUCLEOTIDE SEQUENCE [LARGE SCALE GENOMIC DNA]</scope>
    <source>
        <strain evidence="5">ACS-171-V-Col2</strain>
    </source>
</reference>
<dbReference type="AlphaFoldDB" id="K9EFQ3"/>
<dbReference type="PANTHER" id="PTHR43656:SF2">
    <property type="entry name" value="BINDING OXIDOREDUCTASE, PUTATIVE (AFU_ORTHOLOGUE AFUA_2G08260)-RELATED"/>
    <property type="match status" value="1"/>
</dbReference>